<dbReference type="Pfam" id="PF01370">
    <property type="entry name" value="Epimerase"/>
    <property type="match status" value="1"/>
</dbReference>
<comment type="similarity">
    <text evidence="1">Belongs to the ribosome association toxin RatA family.</text>
</comment>
<comment type="caution">
    <text evidence="6">The sequence shown here is derived from an EMBL/GenBank/DDBJ whole genome shotgun (WGS) entry which is preliminary data.</text>
</comment>
<evidence type="ECO:0000313" key="6">
    <source>
        <dbReference type="EMBL" id="RKG98565.1"/>
    </source>
</evidence>
<dbReference type="Gene3D" id="3.40.50.720">
    <property type="entry name" value="NAD(P)-binding Rossmann-like Domain"/>
    <property type="match status" value="1"/>
</dbReference>
<reference evidence="7" key="1">
    <citation type="submission" date="2018-09" db="EMBL/GenBank/DDBJ databases">
        <authorList>
            <person name="Livingstone P.G."/>
            <person name="Whitworth D.E."/>
        </authorList>
    </citation>
    <scope>NUCLEOTIDE SEQUENCE [LARGE SCALE GENOMIC DNA]</scope>
    <source>
        <strain evidence="7">CA043D</strain>
    </source>
</reference>
<feature type="domain" description="DUF1731" evidence="5">
    <location>
        <begin position="411"/>
        <end position="456"/>
    </location>
</feature>
<dbReference type="CDD" id="cd07820">
    <property type="entry name" value="SRPBCC_3"/>
    <property type="match status" value="1"/>
</dbReference>
<evidence type="ECO:0000313" key="7">
    <source>
        <dbReference type="Proteomes" id="UP000268313"/>
    </source>
</evidence>
<evidence type="ECO:0000259" key="4">
    <source>
        <dbReference type="Pfam" id="PF03364"/>
    </source>
</evidence>
<comment type="similarity">
    <text evidence="2">Belongs to the NAD(P)-dependent epimerase/dehydratase family. SDR39U1 subfamily.</text>
</comment>
<dbReference type="InterPro" id="IPR013549">
    <property type="entry name" value="DUF1731"/>
</dbReference>
<sequence>MGKSHVFDARSQMPVPAADLFSWHTREGAFERLSPPWETAEVVDRSGDGIRPGARVVVKLHLGPIPQRMVAEHTAYVEGSSFQDTQREGPFAKWIHDHRMNPAGAHASILEDAIQYELPVGTLGDTFGGGYARKRLEHMFSYRHNLTRMDLKRHAAFANQGPLTVAIGGASGMLGSALSAFLSTGGHRVKRLVRGRANPARGDISWAPDKGTVDAAGLEGVDAVVHLSGSNVGEGRWTDERKQEILKSRTQSTRLLSETLARATRKPRVLICASAVGYYGNRGEEELTEASSSGDGFLADVTRQWEASTAPAQEAGIRVVHLRIGVVLDSRGGALAKLALATQAGGGGPVASGRQWMSWVSLEDVLGLIQFAFFNPSIQGPVNAVSPNAVRQGELAKVLGKVLHRPSVFPLPAAVVKTVFGQMGEETLLSSTHALPGVAQAHGFPFLLPDLEAALRFTLGRTTDGAEYRHG</sequence>
<dbReference type="Pfam" id="PF03364">
    <property type="entry name" value="Polyketide_cyc"/>
    <property type="match status" value="1"/>
</dbReference>
<dbReference type="InterPro" id="IPR005031">
    <property type="entry name" value="COQ10_START"/>
</dbReference>
<dbReference type="Gene3D" id="3.30.530.20">
    <property type="match status" value="1"/>
</dbReference>
<protein>
    <submittedName>
        <fullName evidence="6">TIGR01777 family protein</fullName>
    </submittedName>
</protein>
<evidence type="ECO:0000259" key="5">
    <source>
        <dbReference type="Pfam" id="PF08338"/>
    </source>
</evidence>
<accession>A0A3A8JTQ0</accession>
<dbReference type="OrthoDB" id="9801773at2"/>
<feature type="domain" description="NAD-dependent epimerase/dehydratase" evidence="3">
    <location>
        <begin position="167"/>
        <end position="372"/>
    </location>
</feature>
<feature type="domain" description="Coenzyme Q-binding protein COQ10 START" evidence="4">
    <location>
        <begin position="13"/>
        <end position="138"/>
    </location>
</feature>
<gene>
    <name evidence="6" type="ORF">D7X32_29105</name>
</gene>
<dbReference type="InterPro" id="IPR010099">
    <property type="entry name" value="SDR39U1"/>
</dbReference>
<dbReference type="PANTHER" id="PTHR11092:SF0">
    <property type="entry name" value="EPIMERASE FAMILY PROTEIN SDR39U1"/>
    <property type="match status" value="1"/>
</dbReference>
<keyword evidence="7" id="KW-1185">Reference proteome</keyword>
<dbReference type="AlphaFoldDB" id="A0A3A8JTQ0"/>
<dbReference type="InterPro" id="IPR001509">
    <property type="entry name" value="Epimerase_deHydtase"/>
</dbReference>
<dbReference type="NCBIfam" id="TIGR01777">
    <property type="entry name" value="yfcH"/>
    <property type="match status" value="1"/>
</dbReference>
<dbReference type="Pfam" id="PF08338">
    <property type="entry name" value="DUF1731"/>
    <property type="match status" value="1"/>
</dbReference>
<evidence type="ECO:0000256" key="1">
    <source>
        <dbReference type="ARBA" id="ARBA00008918"/>
    </source>
</evidence>
<dbReference type="SUPFAM" id="SSF55961">
    <property type="entry name" value="Bet v1-like"/>
    <property type="match status" value="1"/>
</dbReference>
<evidence type="ECO:0000259" key="3">
    <source>
        <dbReference type="Pfam" id="PF01370"/>
    </source>
</evidence>
<dbReference type="SUPFAM" id="SSF51735">
    <property type="entry name" value="NAD(P)-binding Rossmann-fold domains"/>
    <property type="match status" value="1"/>
</dbReference>
<dbReference type="InterPro" id="IPR023393">
    <property type="entry name" value="START-like_dom_sf"/>
</dbReference>
<dbReference type="InterPro" id="IPR036291">
    <property type="entry name" value="NAD(P)-bd_dom_sf"/>
</dbReference>
<evidence type="ECO:0000256" key="2">
    <source>
        <dbReference type="ARBA" id="ARBA00009353"/>
    </source>
</evidence>
<proteinExistence type="inferred from homology"/>
<dbReference type="EMBL" id="RAWE01000138">
    <property type="protein sequence ID" value="RKG98565.1"/>
    <property type="molecule type" value="Genomic_DNA"/>
</dbReference>
<organism evidence="6 7">
    <name type="scientific">Corallococcus carmarthensis</name>
    <dbReference type="NCBI Taxonomy" id="2316728"/>
    <lineage>
        <taxon>Bacteria</taxon>
        <taxon>Pseudomonadati</taxon>
        <taxon>Myxococcota</taxon>
        <taxon>Myxococcia</taxon>
        <taxon>Myxococcales</taxon>
        <taxon>Cystobacterineae</taxon>
        <taxon>Myxococcaceae</taxon>
        <taxon>Corallococcus</taxon>
    </lineage>
</organism>
<dbReference type="CDD" id="cd05242">
    <property type="entry name" value="SDR_a8"/>
    <property type="match status" value="1"/>
</dbReference>
<dbReference type="Proteomes" id="UP000268313">
    <property type="component" value="Unassembled WGS sequence"/>
</dbReference>
<name>A0A3A8JTQ0_9BACT</name>
<dbReference type="RefSeq" id="WP_120605822.1">
    <property type="nucleotide sequence ID" value="NZ_RAWE01000138.1"/>
</dbReference>
<dbReference type="PANTHER" id="PTHR11092">
    <property type="entry name" value="SUGAR NUCLEOTIDE EPIMERASE RELATED"/>
    <property type="match status" value="1"/>
</dbReference>